<dbReference type="Proteomes" id="UP000725002">
    <property type="component" value="Unassembled WGS sequence"/>
</dbReference>
<dbReference type="PROSITE" id="PS51257">
    <property type="entry name" value="PROKAR_LIPOPROTEIN"/>
    <property type="match status" value="1"/>
</dbReference>
<dbReference type="Pfam" id="PF13648">
    <property type="entry name" value="Lipocalin_4"/>
    <property type="match status" value="1"/>
</dbReference>
<comment type="caution">
    <text evidence="2">The sequence shown here is derived from an EMBL/GenBank/DDBJ whole genome shotgun (WGS) entry which is preliminary data.</text>
</comment>
<evidence type="ECO:0000313" key="3">
    <source>
        <dbReference type="Proteomes" id="UP000725002"/>
    </source>
</evidence>
<accession>A0A940IH05</accession>
<protein>
    <submittedName>
        <fullName evidence="2">Lipocalin family protein</fullName>
    </submittedName>
</protein>
<evidence type="ECO:0000259" key="1">
    <source>
        <dbReference type="Pfam" id="PF13648"/>
    </source>
</evidence>
<feature type="domain" description="Lipocalin-like" evidence="1">
    <location>
        <begin position="29"/>
        <end position="106"/>
    </location>
</feature>
<gene>
    <name evidence="2" type="ORF">IAB75_02430</name>
</gene>
<evidence type="ECO:0000313" key="2">
    <source>
        <dbReference type="EMBL" id="MBO8482962.1"/>
    </source>
</evidence>
<proteinExistence type="predicted"/>
<reference evidence="2" key="2">
    <citation type="journal article" date="2021" name="PeerJ">
        <title>Extensive microbial diversity within the chicken gut microbiome revealed by metagenomics and culture.</title>
        <authorList>
            <person name="Gilroy R."/>
            <person name="Ravi A."/>
            <person name="Getino M."/>
            <person name="Pursley I."/>
            <person name="Horton D.L."/>
            <person name="Alikhan N.F."/>
            <person name="Baker D."/>
            <person name="Gharbi K."/>
            <person name="Hall N."/>
            <person name="Watson M."/>
            <person name="Adriaenssens E.M."/>
            <person name="Foster-Nyarko E."/>
            <person name="Jarju S."/>
            <person name="Secka A."/>
            <person name="Antonio M."/>
            <person name="Oren A."/>
            <person name="Chaudhuri R.R."/>
            <person name="La Ragione R."/>
            <person name="Hildebrand F."/>
            <person name="Pallen M.J."/>
        </authorList>
    </citation>
    <scope>NUCLEOTIDE SEQUENCE</scope>
    <source>
        <strain evidence="2">G3-8215</strain>
    </source>
</reference>
<organism evidence="2 3">
    <name type="scientific">Candidatus Cryptobacteroides avicola</name>
    <dbReference type="NCBI Taxonomy" id="2840757"/>
    <lineage>
        <taxon>Bacteria</taxon>
        <taxon>Pseudomonadati</taxon>
        <taxon>Bacteroidota</taxon>
        <taxon>Bacteroidia</taxon>
        <taxon>Bacteroidales</taxon>
        <taxon>Candidatus Cryptobacteroides</taxon>
    </lineage>
</organism>
<dbReference type="InterPro" id="IPR024311">
    <property type="entry name" value="Lipocalin-like"/>
</dbReference>
<sequence length="156" mass="17013">MEKILKLVLIISVFMTLAGCKKEPDPVGIAGEWKLESINGVPAENMAADEYGGLDIYISFSDDGKFETFQRISGGEHYYRFSGTYTRAGRDVVSGIYSDGNSWAADYTVARESDRLTMTGGDDTCVYVSASIPDDVRDSAIEVKSGQDCGSGFRFL</sequence>
<name>A0A940IH05_9BACT</name>
<dbReference type="EMBL" id="JADILV010000017">
    <property type="protein sequence ID" value="MBO8482962.1"/>
    <property type="molecule type" value="Genomic_DNA"/>
</dbReference>
<dbReference type="AlphaFoldDB" id="A0A940IH05"/>
<reference evidence="2" key="1">
    <citation type="submission" date="2020-10" db="EMBL/GenBank/DDBJ databases">
        <authorList>
            <person name="Gilroy R."/>
        </authorList>
    </citation>
    <scope>NUCLEOTIDE SEQUENCE</scope>
    <source>
        <strain evidence="2">G3-8215</strain>
    </source>
</reference>